<dbReference type="EMBL" id="BAABUJ010000004">
    <property type="protein sequence ID" value="GAA5794910.1"/>
    <property type="molecule type" value="Genomic_DNA"/>
</dbReference>
<comment type="caution">
    <text evidence="1">The sequence shown here is derived from an EMBL/GenBank/DDBJ whole genome shotgun (WGS) entry which is preliminary data.</text>
</comment>
<accession>A0ABP9XJB9</accession>
<name>A0ABP9XJB9_9FUNG</name>
<protein>
    <submittedName>
        <fullName evidence="1">Uncharacterized protein</fullName>
    </submittedName>
</protein>
<gene>
    <name evidence="1" type="ORF">HPULCUR_000258</name>
</gene>
<proteinExistence type="predicted"/>
<evidence type="ECO:0000313" key="1">
    <source>
        <dbReference type="EMBL" id="GAA5794910.1"/>
    </source>
</evidence>
<evidence type="ECO:0000313" key="2">
    <source>
        <dbReference type="Proteomes" id="UP001476247"/>
    </source>
</evidence>
<organism evidence="1 2">
    <name type="scientific">Helicostylum pulchrum</name>
    <dbReference type="NCBI Taxonomy" id="562976"/>
    <lineage>
        <taxon>Eukaryota</taxon>
        <taxon>Fungi</taxon>
        <taxon>Fungi incertae sedis</taxon>
        <taxon>Mucoromycota</taxon>
        <taxon>Mucoromycotina</taxon>
        <taxon>Mucoromycetes</taxon>
        <taxon>Mucorales</taxon>
        <taxon>Mucorineae</taxon>
        <taxon>Mucoraceae</taxon>
        <taxon>Helicostylum</taxon>
    </lineage>
</organism>
<reference evidence="1 2" key="1">
    <citation type="submission" date="2024-04" db="EMBL/GenBank/DDBJ databases">
        <title>genome sequences of Mucor flavus KT1a and Helicostylum pulchrum KT1b strains isolation_sourced from the surface of a dry-aged beef.</title>
        <authorList>
            <person name="Toyotome T."/>
            <person name="Hosono M."/>
            <person name="Torimaru M."/>
            <person name="Fukuda K."/>
            <person name="Mikami N."/>
        </authorList>
    </citation>
    <scope>NUCLEOTIDE SEQUENCE [LARGE SCALE GENOMIC DNA]</scope>
    <source>
        <strain evidence="1 2">KT1b</strain>
    </source>
</reference>
<dbReference type="Proteomes" id="UP001476247">
    <property type="component" value="Unassembled WGS sequence"/>
</dbReference>
<keyword evidence="2" id="KW-1185">Reference proteome</keyword>
<sequence length="363" mass="42089">MPSYFVTLIIRNRQIKKNVSNARLFNLVHKTSWNSAAHEYFSRDISIKVKERKLNIDDLLDDILYFGQNVKAIKLNNSKYTSIDEDNDIKWQRILSLCPYLTSVYFLNKCASSAFLKALQGSDIRLNDLQKLHINNLSTYSLDTYELYLRVNIQYCQTITSLQLRALVGDPVQVKHGGLYKFVSQFPRLTCLKVTNTVLMENCDLLHPEDTVNSILYDYTVVTNDSPDTNEFQPIKNISLTELKIVVGSISISTLRYIVSLLKEVKIFALIIGSITVDEDISVEESETILGNLKASTSEMKRVEVKYECNGRDFYLNLDKENHLKGDYRYKGYFSDGDYYFNDDYDDHCRWNGCVDDYFFYDD</sequence>